<proteinExistence type="predicted"/>
<dbReference type="Proteomes" id="UP000031443">
    <property type="component" value="Unassembled WGS sequence"/>
</dbReference>
<protein>
    <submittedName>
        <fullName evidence="1">Uncharacterized protein</fullName>
    </submittedName>
</protein>
<name>M7B1E0_CHEMY</name>
<dbReference type="AlphaFoldDB" id="M7B1E0"/>
<evidence type="ECO:0000313" key="2">
    <source>
        <dbReference type="Proteomes" id="UP000031443"/>
    </source>
</evidence>
<accession>M7B1E0</accession>
<dbReference type="EMBL" id="KB548129">
    <property type="protein sequence ID" value="EMP30844.1"/>
    <property type="molecule type" value="Genomic_DNA"/>
</dbReference>
<sequence>MRKNKRDNSEKGLSHTRLQEGRLAGWEMLGLDDVRRRSCPGDAYQGRWEGLFSSAHLIIDEFVTLKARAATLFHVPSGLLINSRVPKNLTLPGEACGKQYVTSTLDGLPEMQEDQHQGWQLTKPALCIRLGWLQARLPPLFVC</sequence>
<keyword evidence="2" id="KW-1185">Reference proteome</keyword>
<organism evidence="1 2">
    <name type="scientific">Chelonia mydas</name>
    <name type="common">Green sea-turtle</name>
    <name type="synonym">Chelonia agassizi</name>
    <dbReference type="NCBI Taxonomy" id="8469"/>
    <lineage>
        <taxon>Eukaryota</taxon>
        <taxon>Metazoa</taxon>
        <taxon>Chordata</taxon>
        <taxon>Craniata</taxon>
        <taxon>Vertebrata</taxon>
        <taxon>Euteleostomi</taxon>
        <taxon>Archelosauria</taxon>
        <taxon>Testudinata</taxon>
        <taxon>Testudines</taxon>
        <taxon>Cryptodira</taxon>
        <taxon>Durocryptodira</taxon>
        <taxon>Americhelydia</taxon>
        <taxon>Chelonioidea</taxon>
        <taxon>Cheloniidae</taxon>
        <taxon>Chelonia</taxon>
    </lineage>
</organism>
<reference evidence="2" key="1">
    <citation type="journal article" date="2013" name="Nat. Genet.">
        <title>The draft genomes of soft-shell turtle and green sea turtle yield insights into the development and evolution of the turtle-specific body plan.</title>
        <authorList>
            <person name="Wang Z."/>
            <person name="Pascual-Anaya J."/>
            <person name="Zadissa A."/>
            <person name="Li W."/>
            <person name="Niimura Y."/>
            <person name="Huang Z."/>
            <person name="Li C."/>
            <person name="White S."/>
            <person name="Xiong Z."/>
            <person name="Fang D."/>
            <person name="Wang B."/>
            <person name="Ming Y."/>
            <person name="Chen Y."/>
            <person name="Zheng Y."/>
            <person name="Kuraku S."/>
            <person name="Pignatelli M."/>
            <person name="Herrero J."/>
            <person name="Beal K."/>
            <person name="Nozawa M."/>
            <person name="Li Q."/>
            <person name="Wang J."/>
            <person name="Zhang H."/>
            <person name="Yu L."/>
            <person name="Shigenobu S."/>
            <person name="Wang J."/>
            <person name="Liu J."/>
            <person name="Flicek P."/>
            <person name="Searle S."/>
            <person name="Wang J."/>
            <person name="Kuratani S."/>
            <person name="Yin Y."/>
            <person name="Aken B."/>
            <person name="Zhang G."/>
            <person name="Irie N."/>
        </authorList>
    </citation>
    <scope>NUCLEOTIDE SEQUENCE [LARGE SCALE GENOMIC DNA]</scope>
</reference>
<evidence type="ECO:0000313" key="1">
    <source>
        <dbReference type="EMBL" id="EMP30844.1"/>
    </source>
</evidence>
<gene>
    <name evidence="1" type="ORF">UY3_12039</name>
</gene>